<keyword evidence="1" id="KW-0812">Transmembrane</keyword>
<name>A0ABT8P4Q6_9BURK</name>
<accession>A0ABT8P4Q6</accession>
<keyword evidence="1" id="KW-0472">Membrane</keyword>
<dbReference type="Proteomes" id="UP001172217">
    <property type="component" value="Unassembled WGS sequence"/>
</dbReference>
<evidence type="ECO:0000313" key="3">
    <source>
        <dbReference type="Proteomes" id="UP001172217"/>
    </source>
</evidence>
<evidence type="ECO:0000256" key="1">
    <source>
        <dbReference type="SAM" id="Phobius"/>
    </source>
</evidence>
<proteinExistence type="predicted"/>
<organism evidence="2 3">
    <name type="scientific">Burkholderia orbicola</name>
    <dbReference type="NCBI Taxonomy" id="2978683"/>
    <lineage>
        <taxon>Bacteria</taxon>
        <taxon>Pseudomonadati</taxon>
        <taxon>Pseudomonadota</taxon>
        <taxon>Betaproteobacteria</taxon>
        <taxon>Burkholderiales</taxon>
        <taxon>Burkholderiaceae</taxon>
        <taxon>Burkholderia</taxon>
        <taxon>Burkholderia cepacia complex</taxon>
    </lineage>
</organism>
<gene>
    <name evidence="2" type="ORF">QZM70_35355</name>
</gene>
<keyword evidence="3" id="KW-1185">Reference proteome</keyword>
<evidence type="ECO:0000313" key="2">
    <source>
        <dbReference type="EMBL" id="MDN7528230.1"/>
    </source>
</evidence>
<keyword evidence="1" id="KW-1133">Transmembrane helix</keyword>
<dbReference type="EMBL" id="JAUJQL010000036">
    <property type="protein sequence ID" value="MDN7528230.1"/>
    <property type="molecule type" value="Genomic_DNA"/>
</dbReference>
<dbReference type="RefSeq" id="WP_301771374.1">
    <property type="nucleotide sequence ID" value="NZ_JAUJQL010000036.1"/>
</dbReference>
<reference evidence="2" key="1">
    <citation type="submission" date="2023-07" db="EMBL/GenBank/DDBJ databases">
        <title>A collection of bacterial strains from the Burkholderia cepacia Research Laboratory and Repository.</title>
        <authorList>
            <person name="Lipuma J."/>
            <person name="Spilker T."/>
            <person name="Caverly L."/>
        </authorList>
    </citation>
    <scope>NUCLEOTIDE SEQUENCE</scope>
    <source>
        <strain evidence="2">AU45194</strain>
    </source>
</reference>
<sequence length="292" mass="31292">MNGGHTGGRNCRQRGQAMVEMVAGLGMVFIVGFLAMAMLGKLNDVRNKVLIGSRYVAWERTVWTNPDDAGTGSDGWWYLKFGAGAQGVTKTDDVLASEFLARVVAPRRPSVTSHDGSIALSAAMPPAWRDLGETAFVGSARDIVVSTRATDRMTGNLTKIANNTMGVYQSPRVRQEVALQMASRTAQDGQVSVNVGLRGEFAKRLWPTLSQLTFRDTTTLVTNTWTPDGRLGLVSAIGPEVAAPAAKLDAMLQTRDRQTLTKAINGVDSVLGPAYFKPGRIDADVVPAGVLK</sequence>
<comment type="caution">
    <text evidence="2">The sequence shown here is derived from an EMBL/GenBank/DDBJ whole genome shotgun (WGS) entry which is preliminary data.</text>
</comment>
<feature type="transmembrane region" description="Helical" evidence="1">
    <location>
        <begin position="21"/>
        <end position="40"/>
    </location>
</feature>
<protein>
    <submittedName>
        <fullName evidence="2">Uncharacterized protein</fullName>
    </submittedName>
</protein>